<evidence type="ECO:0000256" key="6">
    <source>
        <dbReference type="ARBA" id="ARBA00023136"/>
    </source>
</evidence>
<evidence type="ECO:0000256" key="9">
    <source>
        <dbReference type="PROSITE-ProRule" id="PRU00284"/>
    </source>
</evidence>
<evidence type="ECO:0000256" key="2">
    <source>
        <dbReference type="ARBA" id="ARBA00022475"/>
    </source>
</evidence>
<name>A0AAJ1ICB0_9SPIO</name>
<keyword evidence="7 9" id="KW-0807">Transducer</keyword>
<evidence type="ECO:0000256" key="8">
    <source>
        <dbReference type="ARBA" id="ARBA00029447"/>
    </source>
</evidence>
<gene>
    <name evidence="13" type="ORF">PQJ61_07775</name>
</gene>
<dbReference type="PANTHER" id="PTHR32089">
    <property type="entry name" value="METHYL-ACCEPTING CHEMOTAXIS PROTEIN MCPB"/>
    <property type="match status" value="1"/>
</dbReference>
<feature type="domain" description="Methyl-accepting transducer" evidence="11">
    <location>
        <begin position="406"/>
        <end position="628"/>
    </location>
</feature>
<evidence type="ECO:0000256" key="5">
    <source>
        <dbReference type="ARBA" id="ARBA00022989"/>
    </source>
</evidence>
<proteinExistence type="inferred from homology"/>
<dbReference type="CDD" id="cd12912">
    <property type="entry name" value="PDC2_MCP_like"/>
    <property type="match status" value="1"/>
</dbReference>
<evidence type="ECO:0000256" key="7">
    <source>
        <dbReference type="ARBA" id="ARBA00023224"/>
    </source>
</evidence>
<dbReference type="GO" id="GO:0005886">
    <property type="term" value="C:plasma membrane"/>
    <property type="evidence" value="ECO:0007669"/>
    <property type="project" value="UniProtKB-SubCell"/>
</dbReference>
<reference evidence="13 14" key="1">
    <citation type="submission" date="2022-12" db="EMBL/GenBank/DDBJ databases">
        <title>Metagenome assembled genome from gulf of manar.</title>
        <authorList>
            <person name="Kohli P."/>
            <person name="Pk S."/>
            <person name="Venkata Ramana C."/>
            <person name="Sasikala C."/>
        </authorList>
    </citation>
    <scope>NUCLEOTIDE SEQUENCE [LARGE SCALE GENOMIC DNA]</scope>
    <source>
        <strain evidence="13">JB008</strain>
    </source>
</reference>
<dbReference type="Pfam" id="PF02743">
    <property type="entry name" value="dCache_1"/>
    <property type="match status" value="1"/>
</dbReference>
<protein>
    <submittedName>
        <fullName evidence="13">Cache domain-containing protein</fullName>
    </submittedName>
</protein>
<comment type="caution">
    <text evidence="13">The sequence shown here is derived from an EMBL/GenBank/DDBJ whole genome shotgun (WGS) entry which is preliminary data.</text>
</comment>
<evidence type="ECO:0000256" key="4">
    <source>
        <dbReference type="ARBA" id="ARBA00022692"/>
    </source>
</evidence>
<dbReference type="Pfam" id="PF00015">
    <property type="entry name" value="MCPsignal"/>
    <property type="match status" value="1"/>
</dbReference>
<dbReference type="GO" id="GO:0007165">
    <property type="term" value="P:signal transduction"/>
    <property type="evidence" value="ECO:0007669"/>
    <property type="project" value="UniProtKB-KW"/>
</dbReference>
<evidence type="ECO:0000256" key="3">
    <source>
        <dbReference type="ARBA" id="ARBA00022500"/>
    </source>
</evidence>
<dbReference type="Gene3D" id="3.30.450.20">
    <property type="entry name" value="PAS domain"/>
    <property type="match status" value="1"/>
</dbReference>
<dbReference type="InterPro" id="IPR033479">
    <property type="entry name" value="dCache_1"/>
</dbReference>
<dbReference type="PROSITE" id="PS50111">
    <property type="entry name" value="CHEMOTAXIS_TRANSDUC_2"/>
    <property type="match status" value="1"/>
</dbReference>
<evidence type="ECO:0000259" key="12">
    <source>
        <dbReference type="PROSITE" id="PS50885"/>
    </source>
</evidence>
<keyword evidence="6 10" id="KW-0472">Membrane</keyword>
<comment type="similarity">
    <text evidence="8">Belongs to the methyl-accepting chemotaxis (MCP) protein family.</text>
</comment>
<dbReference type="Gene3D" id="6.10.340.10">
    <property type="match status" value="1"/>
</dbReference>
<dbReference type="PROSITE" id="PS50885">
    <property type="entry name" value="HAMP"/>
    <property type="match status" value="1"/>
</dbReference>
<dbReference type="CDD" id="cd12914">
    <property type="entry name" value="PDC1_DGC_like"/>
    <property type="match status" value="1"/>
</dbReference>
<evidence type="ECO:0000313" key="14">
    <source>
        <dbReference type="Proteomes" id="UP001221217"/>
    </source>
</evidence>
<dbReference type="InterPro" id="IPR029151">
    <property type="entry name" value="Sensor-like_sf"/>
</dbReference>
<dbReference type="Proteomes" id="UP001221217">
    <property type="component" value="Unassembled WGS sequence"/>
</dbReference>
<dbReference type="InterPro" id="IPR004089">
    <property type="entry name" value="MCPsignal_dom"/>
</dbReference>
<dbReference type="PANTHER" id="PTHR32089:SF112">
    <property type="entry name" value="LYSOZYME-LIKE PROTEIN-RELATED"/>
    <property type="match status" value="1"/>
</dbReference>
<evidence type="ECO:0000256" key="1">
    <source>
        <dbReference type="ARBA" id="ARBA00004651"/>
    </source>
</evidence>
<dbReference type="SMART" id="SM00283">
    <property type="entry name" value="MA"/>
    <property type="match status" value="1"/>
</dbReference>
<dbReference type="Gene3D" id="1.10.287.950">
    <property type="entry name" value="Methyl-accepting chemotaxis protein"/>
    <property type="match status" value="1"/>
</dbReference>
<dbReference type="InterPro" id="IPR003660">
    <property type="entry name" value="HAMP_dom"/>
</dbReference>
<evidence type="ECO:0000256" key="10">
    <source>
        <dbReference type="SAM" id="Phobius"/>
    </source>
</evidence>
<accession>A0AAJ1ICB0</accession>
<dbReference type="GO" id="GO:0006935">
    <property type="term" value="P:chemotaxis"/>
    <property type="evidence" value="ECO:0007669"/>
    <property type="project" value="UniProtKB-KW"/>
</dbReference>
<dbReference type="AlphaFoldDB" id="A0AAJ1ICB0"/>
<organism evidence="13 14">
    <name type="scientific">Candidatus Thalassospirochaeta sargassi</name>
    <dbReference type="NCBI Taxonomy" id="3119039"/>
    <lineage>
        <taxon>Bacteria</taxon>
        <taxon>Pseudomonadati</taxon>
        <taxon>Spirochaetota</taxon>
        <taxon>Spirochaetia</taxon>
        <taxon>Spirochaetales</taxon>
        <taxon>Spirochaetaceae</taxon>
        <taxon>Candidatus Thalassospirochaeta</taxon>
    </lineage>
</organism>
<dbReference type="Pfam" id="PF00672">
    <property type="entry name" value="HAMP"/>
    <property type="match status" value="1"/>
</dbReference>
<evidence type="ECO:0000313" key="13">
    <source>
        <dbReference type="EMBL" id="MDC7226648.1"/>
    </source>
</evidence>
<dbReference type="EMBL" id="JAQQAL010000015">
    <property type="protein sequence ID" value="MDC7226648.1"/>
    <property type="molecule type" value="Genomic_DNA"/>
</dbReference>
<feature type="transmembrane region" description="Helical" evidence="10">
    <location>
        <begin position="283"/>
        <end position="304"/>
    </location>
</feature>
<comment type="subcellular location">
    <subcellularLocation>
        <location evidence="1">Cell membrane</location>
        <topology evidence="1">Multi-pass membrane protein</topology>
    </subcellularLocation>
</comment>
<evidence type="ECO:0000259" key="11">
    <source>
        <dbReference type="PROSITE" id="PS50111"/>
    </source>
</evidence>
<keyword evidence="2" id="KW-1003">Cell membrane</keyword>
<keyword evidence="4 10" id="KW-0812">Transmembrane</keyword>
<keyword evidence="5 10" id="KW-1133">Transmembrane helix</keyword>
<dbReference type="SUPFAM" id="SSF103190">
    <property type="entry name" value="Sensory domain-like"/>
    <property type="match status" value="1"/>
</dbReference>
<dbReference type="SUPFAM" id="SSF58104">
    <property type="entry name" value="Methyl-accepting chemotaxis protein (MCP) signaling domain"/>
    <property type="match status" value="2"/>
</dbReference>
<feature type="domain" description="HAMP" evidence="12">
    <location>
        <begin position="305"/>
        <end position="359"/>
    </location>
</feature>
<keyword evidence="3" id="KW-0145">Chemotaxis</keyword>
<dbReference type="SMART" id="SM00304">
    <property type="entry name" value="HAMP"/>
    <property type="match status" value="1"/>
</dbReference>
<sequence>MNLHLRGKILLPVIISIVLGMTAMAAISIAEISMQMEKEYKDKIQQVTDITAKSIDRWINERLLDIKAMALSPIWKEALLSDGSPEVVAEANSRLNDLKEAHSIYSTIGILDTEGIAAANNNPKQVGTLDLSSRSHFQAAVNGQSAISDVITSKIDGSPIFVIAEPVKDGDKVIGVIHASVNLSQFTNEVVDNIDLGEGGYAYMIDSKGLVIAHPVKENIMQADYSEEDFGKILMNEEPRVFPYEWDGIEVMAGFQKVPTTAWVFVSRIPYEQIREPIKTLQLIEIITAVIIIGVLVIFLFIVIRSITERIKLTVNNLKDLSDGEGDLTRRLKIAGTDEIDQVGTYVNSTMEVIANMVRSVQNESNKLEESGNDLAVNITETATAINEVTATIESVNSRIVDQAAGVVEMSAALNEVDNGIQLLDGSIERQVNGINESSASIEEMVASINSVSEGLSRNAVSMQELNEASETGRKSISDVVNLSRQVSEESEGLESASKMIQNIAAQTNLLAMNAAIEAAHAGNYGKGFAVVADEIRKLAQDAGSQGGNISASLKKLKDSIEHIEQAVIETGNRFERVYELNKTTMDQENIIQSAIEEQVHASRDVLNSLNDVKDVSQEVENSSKSMKTASTEVLSEVNNLSNVTEEIKNSINEMTAGAIQINQTVNQVSALTDDNGQRISILVNEMKRFKTD</sequence>